<evidence type="ECO:0000313" key="12">
    <source>
        <dbReference type="EMBL" id="KAK7690773.1"/>
    </source>
</evidence>
<keyword evidence="3 4" id="KW-0949">S-adenosyl-L-methionine</keyword>
<dbReference type="Pfam" id="PF17286">
    <property type="entry name" value="PRMT5_C"/>
    <property type="match status" value="1"/>
</dbReference>
<evidence type="ECO:0000256" key="8">
    <source>
        <dbReference type="SAM" id="MobiDB-lite"/>
    </source>
</evidence>
<feature type="domain" description="PRMT5 TIM barrel" evidence="10">
    <location>
        <begin position="68"/>
        <end position="374"/>
    </location>
</feature>
<organism evidence="12 13">
    <name type="scientific">Cerrena zonata</name>
    <dbReference type="NCBI Taxonomy" id="2478898"/>
    <lineage>
        <taxon>Eukaryota</taxon>
        <taxon>Fungi</taxon>
        <taxon>Dikarya</taxon>
        <taxon>Basidiomycota</taxon>
        <taxon>Agaricomycotina</taxon>
        <taxon>Agaricomycetes</taxon>
        <taxon>Polyporales</taxon>
        <taxon>Cerrenaceae</taxon>
        <taxon>Cerrena</taxon>
    </lineage>
</organism>
<dbReference type="PROSITE" id="PS51678">
    <property type="entry name" value="SAM_MT_PRMT"/>
    <property type="match status" value="1"/>
</dbReference>
<evidence type="ECO:0000256" key="6">
    <source>
        <dbReference type="PIRSR" id="PIRSR015894-2"/>
    </source>
</evidence>
<proteinExistence type="inferred from homology"/>
<comment type="similarity">
    <text evidence="4">Belongs to the class I-like SAM-binding methyltransferase superfamily.</text>
</comment>
<dbReference type="AlphaFoldDB" id="A0AAW0GB38"/>
<evidence type="ECO:0000313" key="13">
    <source>
        <dbReference type="Proteomes" id="UP001385951"/>
    </source>
</evidence>
<feature type="binding site" evidence="6">
    <location>
        <position position="415"/>
    </location>
    <ligand>
        <name>S-adenosyl-L-methionine</name>
        <dbReference type="ChEBI" id="CHEBI:59789"/>
    </ligand>
</feature>
<keyword evidence="1 4" id="KW-0489">Methyltransferase</keyword>
<sequence length="818" mass="90155">MSSLIAHITLQDLATSYTPPSQSPHPLQVLRPTSATASIPLSSTSNAPSAQNGETPVLRATLDARNKGYEGIAIPLANEKWKERWSGMCLLPTGDTPDKSALEMKAEAWRARPGFTREEVTVTRLDEAETAIAFASNWLELDASDDWVRTDTETALLQEIAYASYLNIQIVILPPPRNRAHVASYARALNAALNTIPYIHLSVRIPIYDPTLVRLAANASGTLGGADITAFSGGVPPSPVMPSMMPAVIPSVIAGTSEVSDQPSIASWEMWDTIRSICDYNTRLSLTLDLTPPLPAELAVLKQWIAEPTRFLFLPASTFIANAKGYPVLPKPTQNFIRDIMKIQPSVILSGTSSGRHAKGGEQAYSQYVRHLEKTSPWVKASRTAGTVENFAQGYQDYLQAPLQPLMDNLQSMTYQTFEQDPVKYRNYEEAVFRALSEWSKPGRIVICVAGAGRGPLVARCLNAIERAKREAFVYAVEKNPNAFVTLQERLRIEWGDRVKILFGDMRTLEVPEQVDILVSELLGSFGDNELSPECLDGAMRFLKPDGISIPASYTAHLAPLSSAKLYNETRASKDEKAAETPYVVMFQSINLLSGDGGGISGECGPQVQECWEFEHPRRDPVLNAQGLPFTNSHNTRFTKLTFHIPHASVLHGFAGYFEAVLYGSVGLSIHPQRMGKISKDMLSWFPLFFPLKEPLYLPSNCELHVSIWRLTNERHVWYEWHAEAFLPLPQLAMALVGERSQERMPSKGPSSLSGTPSLAPSSLADADDIGSVAPSPSRFMFEHPLDEQMESDARFGLIKVGQTALHNPKGRSSWIGL</sequence>
<evidence type="ECO:0000256" key="3">
    <source>
        <dbReference type="ARBA" id="ARBA00022691"/>
    </source>
</evidence>
<keyword evidence="2 4" id="KW-0808">Transferase</keyword>
<feature type="site" description="Critical for specifying symmetric addition of methyl groups" evidence="7">
    <location>
        <position position="418"/>
    </location>
</feature>
<feature type="domain" description="PRMT5 arginine-N-methyltransferase" evidence="9">
    <location>
        <begin position="389"/>
        <end position="550"/>
    </location>
</feature>
<feature type="domain" description="PRMT5 oligomerisation" evidence="11">
    <location>
        <begin position="553"/>
        <end position="816"/>
    </location>
</feature>
<dbReference type="GO" id="GO:0032259">
    <property type="term" value="P:methylation"/>
    <property type="evidence" value="ECO:0007669"/>
    <property type="project" value="UniProtKB-KW"/>
</dbReference>
<evidence type="ECO:0000256" key="5">
    <source>
        <dbReference type="PIRSR" id="PIRSR015894-1"/>
    </source>
</evidence>
<dbReference type="InterPro" id="IPR035075">
    <property type="entry name" value="PRMT5"/>
</dbReference>
<dbReference type="PANTHER" id="PTHR10738">
    <property type="entry name" value="PROTEIN ARGININE N-METHYLTRANSFERASE 5"/>
    <property type="match status" value="1"/>
</dbReference>
<accession>A0AAW0GB38</accession>
<feature type="region of interest" description="Disordered" evidence="8">
    <location>
        <begin position="740"/>
        <end position="767"/>
    </location>
</feature>
<dbReference type="Gene3D" id="3.20.20.150">
    <property type="entry name" value="Divalent-metal-dependent TIM barrel enzymes"/>
    <property type="match status" value="1"/>
</dbReference>
<dbReference type="Pfam" id="PF17285">
    <property type="entry name" value="PRMT5_TIM"/>
    <property type="match status" value="1"/>
</dbReference>
<dbReference type="GO" id="GO:0005634">
    <property type="term" value="C:nucleus"/>
    <property type="evidence" value="ECO:0007669"/>
    <property type="project" value="TreeGrafter"/>
</dbReference>
<dbReference type="PANTHER" id="PTHR10738:SF0">
    <property type="entry name" value="PROTEIN ARGININE N-METHYLTRANSFERASE 5"/>
    <property type="match status" value="1"/>
</dbReference>
<dbReference type="InterPro" id="IPR007857">
    <property type="entry name" value="Arg_MeTrfase_PRMT5"/>
</dbReference>
<feature type="binding site" evidence="6">
    <location>
        <begin position="505"/>
        <end position="506"/>
    </location>
    <ligand>
        <name>S-adenosyl-L-methionine</name>
        <dbReference type="ChEBI" id="CHEBI:59789"/>
    </ligand>
</feature>
<name>A0AAW0GB38_9APHY</name>
<protein>
    <recommendedName>
        <fullName evidence="4">Protein arginine N-methyltransferase</fullName>
    </recommendedName>
</protein>
<dbReference type="GO" id="GO:0005829">
    <property type="term" value="C:cytosol"/>
    <property type="evidence" value="ECO:0007669"/>
    <property type="project" value="TreeGrafter"/>
</dbReference>
<dbReference type="EMBL" id="JASBNA010000006">
    <property type="protein sequence ID" value="KAK7690773.1"/>
    <property type="molecule type" value="Genomic_DNA"/>
</dbReference>
<feature type="compositionally biased region" description="Polar residues" evidence="8">
    <location>
        <begin position="749"/>
        <end position="761"/>
    </location>
</feature>
<dbReference type="InterPro" id="IPR029063">
    <property type="entry name" value="SAM-dependent_MTases_sf"/>
</dbReference>
<evidence type="ECO:0000256" key="4">
    <source>
        <dbReference type="PIRNR" id="PIRNR015894"/>
    </source>
</evidence>
<feature type="binding site" evidence="6">
    <location>
        <begin position="424"/>
        <end position="425"/>
    </location>
    <ligand>
        <name>S-adenosyl-L-methionine</name>
        <dbReference type="ChEBI" id="CHEBI:59789"/>
    </ligand>
</feature>
<feature type="active site" description="Proton donor/acceptor" evidence="5">
    <location>
        <position position="521"/>
    </location>
</feature>
<dbReference type="SUPFAM" id="SSF53335">
    <property type="entry name" value="S-adenosyl-L-methionine-dependent methyltransferases"/>
    <property type="match status" value="1"/>
</dbReference>
<dbReference type="Pfam" id="PF05185">
    <property type="entry name" value="PRMT5"/>
    <property type="match status" value="1"/>
</dbReference>
<dbReference type="GO" id="GO:0016274">
    <property type="term" value="F:protein-arginine N-methyltransferase activity"/>
    <property type="evidence" value="ECO:0007669"/>
    <property type="project" value="InterPro"/>
</dbReference>
<dbReference type="InterPro" id="IPR035248">
    <property type="entry name" value="PRMT5_C"/>
</dbReference>
<keyword evidence="13" id="KW-1185">Reference proteome</keyword>
<dbReference type="PIRSF" id="PIRSF015894">
    <property type="entry name" value="Skb1_MeTrfase"/>
    <property type="match status" value="1"/>
</dbReference>
<dbReference type="Gene3D" id="2.70.160.11">
    <property type="entry name" value="Hnrnp arginine n-methyltransferase1"/>
    <property type="match status" value="1"/>
</dbReference>
<dbReference type="Proteomes" id="UP001385951">
    <property type="component" value="Unassembled WGS sequence"/>
</dbReference>
<evidence type="ECO:0000259" key="11">
    <source>
        <dbReference type="Pfam" id="PF17286"/>
    </source>
</evidence>
<dbReference type="Gene3D" id="3.40.50.150">
    <property type="entry name" value="Vaccinia Virus protein VP39"/>
    <property type="match status" value="1"/>
</dbReference>
<comment type="caution">
    <text evidence="12">The sequence shown here is derived from an EMBL/GenBank/DDBJ whole genome shotgun (WGS) entry which is preliminary data.</text>
</comment>
<dbReference type="CDD" id="cd02440">
    <property type="entry name" value="AdoMet_MTases"/>
    <property type="match status" value="1"/>
</dbReference>
<reference evidence="12 13" key="1">
    <citation type="submission" date="2022-09" db="EMBL/GenBank/DDBJ databases">
        <authorList>
            <person name="Palmer J.M."/>
        </authorList>
    </citation>
    <scope>NUCLEOTIDE SEQUENCE [LARGE SCALE GENOMIC DNA]</scope>
    <source>
        <strain evidence="12 13">DSM 7382</strain>
    </source>
</reference>
<evidence type="ECO:0000256" key="1">
    <source>
        <dbReference type="ARBA" id="ARBA00022603"/>
    </source>
</evidence>
<evidence type="ECO:0000256" key="2">
    <source>
        <dbReference type="ARBA" id="ARBA00022679"/>
    </source>
</evidence>
<evidence type="ECO:0000259" key="10">
    <source>
        <dbReference type="Pfam" id="PF17285"/>
    </source>
</evidence>
<evidence type="ECO:0000256" key="7">
    <source>
        <dbReference type="PIRSR" id="PIRSR015894-3"/>
    </source>
</evidence>
<dbReference type="InterPro" id="IPR035247">
    <property type="entry name" value="PRMT5_TIM"/>
</dbReference>
<feature type="binding site" evidence="6">
    <location>
        <position position="478"/>
    </location>
    <ligand>
        <name>S-adenosyl-L-methionine</name>
        <dbReference type="ChEBI" id="CHEBI:59789"/>
    </ligand>
</feature>
<feature type="active site" description="Proton donor/acceptor" evidence="5">
    <location>
        <position position="530"/>
    </location>
</feature>
<dbReference type="InterPro" id="IPR025799">
    <property type="entry name" value="Arg_MeTrfase"/>
</dbReference>
<dbReference type="GO" id="GO:0006355">
    <property type="term" value="P:regulation of DNA-templated transcription"/>
    <property type="evidence" value="ECO:0007669"/>
    <property type="project" value="TreeGrafter"/>
</dbReference>
<evidence type="ECO:0000259" key="9">
    <source>
        <dbReference type="Pfam" id="PF05185"/>
    </source>
</evidence>
<gene>
    <name evidence="12" type="ORF">QCA50_005872</name>
</gene>